<accession>A0AAV0VQM0</accession>
<proteinExistence type="predicted"/>
<protein>
    <submittedName>
        <fullName evidence="2">Uncharacterized protein</fullName>
    </submittedName>
</protein>
<dbReference type="AlphaFoldDB" id="A0AAV0VQM0"/>
<feature type="compositionally biased region" description="Low complexity" evidence="1">
    <location>
        <begin position="675"/>
        <end position="685"/>
    </location>
</feature>
<sequence>MEEAFWLEVKLPDVAYALRVHCDTSQNTNLLDAISEVTTMADPYDAFSKLKGYQFGTNNVVSINKEMVKNDFVNASALINKAKKKARETDLYLKNLHEKVLPRCQSADITSDIVKRDIYADIPSKTVPRLKPDLKENLGKNIHANNENSNIISKPRSSTQEKRVHFNNRSGYLGRTNNPHQLNDSSKSIERLSKNDRQNVSITNVNFEANISDGKYNNDCKVNKLTVRRIPRIDLKADLVTQKLTNIQIKPDNKKLSRNYKPNVAYQEFAFGLDPETCKCHSVVQPKTSNDKIVARHEIHKIICGMLDNTSSNYCLSDRLISQLQKIISKLEKTKSLDYNDSSEVEDLIEEHSMVGFSEEVIKKRLLEIADNIVENDIDGISFEQMSVEIENNSHQVLNRLTKIKNSIVALNPLVEFPNLPTDNKLDDAVKCVDENLTNYHPSNIISSKNQHEIPSTGCVSVKDFLRHGCNFTSLEMFKNASVIKECGSQITLCSNDNINQNKNIFKTQNALNNQNNISQLKKNQLKFQDQSTLFEDPVSSRPQSSHSSIILKHQLKPSDDENQNNDKNDGYMTTTNGYDWEAENSLKINTVCKTNNDTILTKSDQLTQFEKDKNTNMLKINTNIEHLPINDTSKDYGNLQSNIQEWQLSSLSSLTSNNYQQTDEVQILDKKTESSASTTSSMISLKESTQEVESEAESLTSLGEVNYFSK</sequence>
<feature type="compositionally biased region" description="Basic and acidic residues" evidence="1">
    <location>
        <begin position="557"/>
        <end position="570"/>
    </location>
</feature>
<organism evidence="2 3">
    <name type="scientific">Macrosiphum euphorbiae</name>
    <name type="common">potato aphid</name>
    <dbReference type="NCBI Taxonomy" id="13131"/>
    <lineage>
        <taxon>Eukaryota</taxon>
        <taxon>Metazoa</taxon>
        <taxon>Ecdysozoa</taxon>
        <taxon>Arthropoda</taxon>
        <taxon>Hexapoda</taxon>
        <taxon>Insecta</taxon>
        <taxon>Pterygota</taxon>
        <taxon>Neoptera</taxon>
        <taxon>Paraneoptera</taxon>
        <taxon>Hemiptera</taxon>
        <taxon>Sternorrhyncha</taxon>
        <taxon>Aphidomorpha</taxon>
        <taxon>Aphidoidea</taxon>
        <taxon>Aphididae</taxon>
        <taxon>Macrosiphini</taxon>
        <taxon>Macrosiphum</taxon>
    </lineage>
</organism>
<feature type="region of interest" description="Disordered" evidence="1">
    <location>
        <begin position="670"/>
        <end position="699"/>
    </location>
</feature>
<evidence type="ECO:0000313" key="2">
    <source>
        <dbReference type="EMBL" id="CAI6343996.1"/>
    </source>
</evidence>
<feature type="region of interest" description="Disordered" evidence="1">
    <location>
        <begin position="555"/>
        <end position="577"/>
    </location>
</feature>
<dbReference type="EMBL" id="CARXXK010000001">
    <property type="protein sequence ID" value="CAI6343996.1"/>
    <property type="molecule type" value="Genomic_DNA"/>
</dbReference>
<comment type="caution">
    <text evidence="2">The sequence shown here is derived from an EMBL/GenBank/DDBJ whole genome shotgun (WGS) entry which is preliminary data.</text>
</comment>
<keyword evidence="3" id="KW-1185">Reference proteome</keyword>
<reference evidence="2 3" key="1">
    <citation type="submission" date="2023-01" db="EMBL/GenBank/DDBJ databases">
        <authorList>
            <person name="Whitehead M."/>
        </authorList>
    </citation>
    <scope>NUCLEOTIDE SEQUENCE [LARGE SCALE GENOMIC DNA]</scope>
</reference>
<gene>
    <name evidence="2" type="ORF">MEUPH1_LOCUS1184</name>
</gene>
<evidence type="ECO:0000256" key="1">
    <source>
        <dbReference type="SAM" id="MobiDB-lite"/>
    </source>
</evidence>
<dbReference type="Proteomes" id="UP001160148">
    <property type="component" value="Unassembled WGS sequence"/>
</dbReference>
<evidence type="ECO:0000313" key="3">
    <source>
        <dbReference type="Proteomes" id="UP001160148"/>
    </source>
</evidence>
<name>A0AAV0VQM0_9HEMI</name>